<accession>A0A918MRW5</accession>
<dbReference type="CDD" id="cd02236">
    <property type="entry name" value="cupin_CV2614-like"/>
    <property type="match status" value="1"/>
</dbReference>
<dbReference type="Pfam" id="PF07883">
    <property type="entry name" value="Cupin_2"/>
    <property type="match status" value="1"/>
</dbReference>
<proteinExistence type="predicted"/>
<reference evidence="2" key="1">
    <citation type="journal article" date="2014" name="Int. J. Syst. Evol. Microbiol.">
        <title>Complete genome sequence of Corynebacterium casei LMG S-19264T (=DSM 44701T), isolated from a smear-ripened cheese.</title>
        <authorList>
            <consortium name="US DOE Joint Genome Institute (JGI-PGF)"/>
            <person name="Walter F."/>
            <person name="Albersmeier A."/>
            <person name="Kalinowski J."/>
            <person name="Ruckert C."/>
        </authorList>
    </citation>
    <scope>NUCLEOTIDE SEQUENCE</scope>
    <source>
        <strain evidence="2">KCTC 12113</strain>
    </source>
</reference>
<dbReference type="InterPro" id="IPR014710">
    <property type="entry name" value="RmlC-like_jellyroll"/>
</dbReference>
<dbReference type="PANTHER" id="PTHR36156:SF2">
    <property type="entry name" value="CUPIN TYPE-2 DOMAIN-CONTAINING PROTEIN"/>
    <property type="match status" value="1"/>
</dbReference>
<dbReference type="EMBL" id="BMWP01000041">
    <property type="protein sequence ID" value="GGW49673.1"/>
    <property type="molecule type" value="Genomic_DNA"/>
</dbReference>
<dbReference type="InterPro" id="IPR013096">
    <property type="entry name" value="Cupin_2"/>
</dbReference>
<feature type="domain" description="Cupin type-2" evidence="1">
    <location>
        <begin position="36"/>
        <end position="104"/>
    </location>
</feature>
<dbReference type="Proteomes" id="UP000634668">
    <property type="component" value="Unassembled WGS sequence"/>
</dbReference>
<evidence type="ECO:0000313" key="2">
    <source>
        <dbReference type="EMBL" id="GGW49673.1"/>
    </source>
</evidence>
<dbReference type="Gene3D" id="2.60.120.10">
    <property type="entry name" value="Jelly Rolls"/>
    <property type="match status" value="1"/>
</dbReference>
<protein>
    <recommendedName>
        <fullName evidence="1">Cupin type-2 domain-containing protein</fullName>
    </recommendedName>
</protein>
<evidence type="ECO:0000313" key="3">
    <source>
        <dbReference type="Proteomes" id="UP000634668"/>
    </source>
</evidence>
<dbReference type="RefSeq" id="WP_051315742.1">
    <property type="nucleotide sequence ID" value="NZ_BMWP01000041.1"/>
</dbReference>
<name>A0A918MRW5_9FLAO</name>
<dbReference type="SUPFAM" id="SSF51182">
    <property type="entry name" value="RmlC-like cupins"/>
    <property type="match status" value="1"/>
</dbReference>
<sequence length="130" mass="14344">MDEIESVTLIESTKSWNGKDLPKYPEGKPKITILKITIPPQSRLSIHRHPVINAGVLTKGELTVVDEDNETLVLKAGDALVELVNSCHFGENTGDSPAEIIVFYAGTDELPITVEEKKKYSDCYSAWKSS</sequence>
<dbReference type="InterPro" id="IPR011051">
    <property type="entry name" value="RmlC_Cupin_sf"/>
</dbReference>
<dbReference type="AlphaFoldDB" id="A0A918MRW5"/>
<dbReference type="PANTHER" id="PTHR36156">
    <property type="entry name" value="SLR2101 PROTEIN"/>
    <property type="match status" value="1"/>
</dbReference>
<dbReference type="InterPro" id="IPR047142">
    <property type="entry name" value="OryJ/VirC-like"/>
</dbReference>
<gene>
    <name evidence="2" type="ORF">GCM10007383_36940</name>
</gene>
<evidence type="ECO:0000259" key="1">
    <source>
        <dbReference type="Pfam" id="PF07883"/>
    </source>
</evidence>
<comment type="caution">
    <text evidence="2">The sequence shown here is derived from an EMBL/GenBank/DDBJ whole genome shotgun (WGS) entry which is preliminary data.</text>
</comment>
<keyword evidence="3" id="KW-1185">Reference proteome</keyword>
<reference evidence="2" key="2">
    <citation type="submission" date="2020-09" db="EMBL/GenBank/DDBJ databases">
        <authorList>
            <person name="Sun Q."/>
            <person name="Kim S."/>
        </authorList>
    </citation>
    <scope>NUCLEOTIDE SEQUENCE</scope>
    <source>
        <strain evidence="2">KCTC 12113</strain>
    </source>
</reference>
<organism evidence="2 3">
    <name type="scientific">Arenibacter certesii</name>
    <dbReference type="NCBI Taxonomy" id="228955"/>
    <lineage>
        <taxon>Bacteria</taxon>
        <taxon>Pseudomonadati</taxon>
        <taxon>Bacteroidota</taxon>
        <taxon>Flavobacteriia</taxon>
        <taxon>Flavobacteriales</taxon>
        <taxon>Flavobacteriaceae</taxon>
        <taxon>Arenibacter</taxon>
    </lineage>
</organism>